<proteinExistence type="predicted"/>
<feature type="signal peptide" evidence="1">
    <location>
        <begin position="1"/>
        <end position="29"/>
    </location>
</feature>
<name>A0A9W6LC97_9BACT</name>
<evidence type="ECO:0000256" key="1">
    <source>
        <dbReference type="SAM" id="SignalP"/>
    </source>
</evidence>
<dbReference type="Gene3D" id="1.10.150.320">
    <property type="entry name" value="Photosystem II 12 kDa extrinsic protein"/>
    <property type="match status" value="1"/>
</dbReference>
<accession>A0A9W6LC97</accession>
<organism evidence="2 3">
    <name type="scientific">Geobacter hydrogenophilus</name>
    <dbReference type="NCBI Taxonomy" id="40983"/>
    <lineage>
        <taxon>Bacteria</taxon>
        <taxon>Pseudomonadati</taxon>
        <taxon>Thermodesulfobacteriota</taxon>
        <taxon>Desulfuromonadia</taxon>
        <taxon>Geobacterales</taxon>
        <taxon>Geobacteraceae</taxon>
        <taxon>Geobacter</taxon>
    </lineage>
</organism>
<reference evidence="2" key="1">
    <citation type="submission" date="2022-12" db="EMBL/GenBank/DDBJ databases">
        <title>Reference genome sequencing for broad-spectrum identification of bacterial and archaeal isolates by mass spectrometry.</title>
        <authorList>
            <person name="Sekiguchi Y."/>
            <person name="Tourlousse D.M."/>
        </authorList>
    </citation>
    <scope>NUCLEOTIDE SEQUENCE</scope>
    <source>
        <strain evidence="2">H2</strain>
    </source>
</reference>
<feature type="chain" id="PRO_5040878082" description="Helix-hairpin-helix domain-containing protein" evidence="1">
    <location>
        <begin position="30"/>
        <end position="199"/>
    </location>
</feature>
<keyword evidence="3" id="KW-1185">Reference proteome</keyword>
<dbReference type="AlphaFoldDB" id="A0A9W6LC97"/>
<evidence type="ECO:0000313" key="3">
    <source>
        <dbReference type="Proteomes" id="UP001144352"/>
    </source>
</evidence>
<evidence type="ECO:0000313" key="2">
    <source>
        <dbReference type="EMBL" id="GLI37231.1"/>
    </source>
</evidence>
<dbReference type="RefSeq" id="WP_214186759.1">
    <property type="nucleotide sequence ID" value="NZ_BSDS01000001.1"/>
</dbReference>
<evidence type="ECO:0008006" key="4">
    <source>
        <dbReference type="Google" id="ProtNLM"/>
    </source>
</evidence>
<dbReference type="Proteomes" id="UP001144352">
    <property type="component" value="Unassembled WGS sequence"/>
</dbReference>
<comment type="caution">
    <text evidence="2">The sequence shown here is derived from an EMBL/GenBank/DDBJ whole genome shotgun (WGS) entry which is preliminary data.</text>
</comment>
<sequence>MKRGIIRRIAACAGMLSLVALMPLSSAFAAPKAAGVAATAVSGPVDLNSATQAELEKLPGVGPAAAKKIMAGRPYASTSELSTKAKLPAKTVEKISPLVTVGGGAKAAAKSAKPAMPAAPKPTMTVPAAKTPAMPKAAAPAKVAVPPAGRGMVWVNPDSKVYHKEGSRWYGKTKKGSYMTESEAIKAGYRAPKQGGKEQ</sequence>
<dbReference type="SUPFAM" id="SSF81585">
    <property type="entry name" value="PsbU/PolX domain-like"/>
    <property type="match status" value="1"/>
</dbReference>
<dbReference type="EMBL" id="BSDS01000001">
    <property type="protein sequence ID" value="GLI37231.1"/>
    <property type="molecule type" value="Genomic_DNA"/>
</dbReference>
<dbReference type="Pfam" id="PF12836">
    <property type="entry name" value="HHH_3"/>
    <property type="match status" value="1"/>
</dbReference>
<protein>
    <recommendedName>
        <fullName evidence="4">Helix-hairpin-helix domain-containing protein</fullName>
    </recommendedName>
</protein>
<gene>
    <name evidence="2" type="ORF">GHYDROH2_07320</name>
</gene>
<keyword evidence="1" id="KW-0732">Signal</keyword>